<dbReference type="RefSeq" id="WP_344343042.1">
    <property type="nucleotide sequence ID" value="NZ_BAAAKJ010000351.1"/>
</dbReference>
<evidence type="ECO:0000256" key="1">
    <source>
        <dbReference type="SAM" id="MobiDB-lite"/>
    </source>
</evidence>
<evidence type="ECO:0000313" key="2">
    <source>
        <dbReference type="EMBL" id="GAA1409006.1"/>
    </source>
</evidence>
<dbReference type="EMBL" id="BAAAKJ010000351">
    <property type="protein sequence ID" value="GAA1409006.1"/>
    <property type="molecule type" value="Genomic_DNA"/>
</dbReference>
<comment type="caution">
    <text evidence="2">The sequence shown here is derived from an EMBL/GenBank/DDBJ whole genome shotgun (WGS) entry which is preliminary data.</text>
</comment>
<feature type="compositionally biased region" description="Low complexity" evidence="1">
    <location>
        <begin position="174"/>
        <end position="183"/>
    </location>
</feature>
<name>A0ABP4J6H4_9ACTN</name>
<keyword evidence="3" id="KW-1185">Reference proteome</keyword>
<protein>
    <submittedName>
        <fullName evidence="2">Uncharacterized protein</fullName>
    </submittedName>
</protein>
<organism evidence="2 3">
    <name type="scientific">Kitasatospora putterlickiae</name>
    <dbReference type="NCBI Taxonomy" id="221725"/>
    <lineage>
        <taxon>Bacteria</taxon>
        <taxon>Bacillati</taxon>
        <taxon>Actinomycetota</taxon>
        <taxon>Actinomycetes</taxon>
        <taxon>Kitasatosporales</taxon>
        <taxon>Streptomycetaceae</taxon>
        <taxon>Kitasatospora</taxon>
    </lineage>
</organism>
<feature type="compositionally biased region" description="Low complexity" evidence="1">
    <location>
        <begin position="87"/>
        <end position="109"/>
    </location>
</feature>
<proteinExistence type="predicted"/>
<reference evidence="3" key="1">
    <citation type="journal article" date="2019" name="Int. J. Syst. Evol. Microbiol.">
        <title>The Global Catalogue of Microorganisms (GCM) 10K type strain sequencing project: providing services to taxonomists for standard genome sequencing and annotation.</title>
        <authorList>
            <consortium name="The Broad Institute Genomics Platform"/>
            <consortium name="The Broad Institute Genome Sequencing Center for Infectious Disease"/>
            <person name="Wu L."/>
            <person name="Ma J."/>
        </authorList>
    </citation>
    <scope>NUCLEOTIDE SEQUENCE [LARGE SCALE GENOMIC DNA]</scope>
    <source>
        <strain evidence="3">JCM 12393</strain>
    </source>
</reference>
<accession>A0ABP4J6H4</accession>
<feature type="region of interest" description="Disordered" evidence="1">
    <location>
        <begin position="24"/>
        <end position="216"/>
    </location>
</feature>
<sequence length="216" mass="21604">MIDAVADAPVGGLVSGGLVSGELVARYPEGGGPPGQDDPAANGGLPVGSPIPGLPGAVVVARPSRPWPYEDPTGADGAEVWDTAGGPPQAAPSTPVAPTAPAAPMASAPYVTPAMPSTPTHQRAEGAEAQYGPEGELRTPRVLPQRVRNASLAEQLREANAPSATPYGPPGPAGQPADDPSPQRSRATMAAIQHGTRTARAATPHPDAPSAGKEQQ</sequence>
<dbReference type="Proteomes" id="UP001499863">
    <property type="component" value="Unassembled WGS sequence"/>
</dbReference>
<evidence type="ECO:0000313" key="3">
    <source>
        <dbReference type="Proteomes" id="UP001499863"/>
    </source>
</evidence>
<gene>
    <name evidence="2" type="ORF">GCM10009639_59290</name>
</gene>
<feature type="compositionally biased region" description="Low complexity" evidence="1">
    <location>
        <begin position="35"/>
        <end position="44"/>
    </location>
</feature>